<feature type="transmembrane region" description="Helical" evidence="6">
    <location>
        <begin position="277"/>
        <end position="300"/>
    </location>
</feature>
<evidence type="ECO:0000256" key="2">
    <source>
        <dbReference type="ARBA" id="ARBA00010199"/>
    </source>
</evidence>
<keyword evidence="5 6" id="KW-0472">Membrane</keyword>
<evidence type="ECO:0000313" key="8">
    <source>
        <dbReference type="Proteomes" id="UP000009328"/>
    </source>
</evidence>
<proteinExistence type="inferred from homology"/>
<evidence type="ECO:0000313" key="7">
    <source>
        <dbReference type="EMBL" id="CCH41110.1"/>
    </source>
</evidence>
<dbReference type="CDD" id="cd13132">
    <property type="entry name" value="MATE_eukaryotic"/>
    <property type="match status" value="1"/>
</dbReference>
<evidence type="ECO:0000256" key="6">
    <source>
        <dbReference type="SAM" id="Phobius"/>
    </source>
</evidence>
<dbReference type="Pfam" id="PF01554">
    <property type="entry name" value="MatE"/>
    <property type="match status" value="2"/>
</dbReference>
<feature type="transmembrane region" description="Helical" evidence="6">
    <location>
        <begin position="468"/>
        <end position="488"/>
    </location>
</feature>
<evidence type="ECO:0000256" key="3">
    <source>
        <dbReference type="ARBA" id="ARBA00022692"/>
    </source>
</evidence>
<keyword evidence="8" id="KW-1185">Reference proteome</keyword>
<reference evidence="7 8" key="1">
    <citation type="journal article" date="2012" name="Eukaryot. Cell">
        <title>Draft genome sequence of Wickerhamomyces ciferrii NRRL Y-1031 F-60-10.</title>
        <authorList>
            <person name="Schneider J."/>
            <person name="Andrea H."/>
            <person name="Blom J."/>
            <person name="Jaenicke S."/>
            <person name="Ruckert C."/>
            <person name="Schorsch C."/>
            <person name="Szczepanowski R."/>
            <person name="Farwick M."/>
            <person name="Goesmann A."/>
            <person name="Puhler A."/>
            <person name="Schaffer S."/>
            <person name="Tauch A."/>
            <person name="Kohler T."/>
            <person name="Brinkrolf K."/>
        </authorList>
    </citation>
    <scope>NUCLEOTIDE SEQUENCE [LARGE SCALE GENOMIC DNA]</scope>
    <source>
        <strain evidence="8">ATCC 14091 / BCRC 22168 / CBS 111 / JCM 3599 / NBRC 0793 / NRRL Y-1031 F-60-10</strain>
    </source>
</reference>
<accession>K0K8E1</accession>
<name>K0K8E1_WICCF</name>
<dbReference type="NCBIfam" id="TIGR00797">
    <property type="entry name" value="matE"/>
    <property type="match status" value="1"/>
</dbReference>
<dbReference type="EMBL" id="CAIF01000011">
    <property type="protein sequence ID" value="CCH41110.1"/>
    <property type="molecule type" value="Genomic_DNA"/>
</dbReference>
<feature type="transmembrane region" description="Helical" evidence="6">
    <location>
        <begin position="312"/>
        <end position="334"/>
    </location>
</feature>
<dbReference type="GO" id="GO:0015297">
    <property type="term" value="F:antiporter activity"/>
    <property type="evidence" value="ECO:0007669"/>
    <property type="project" value="InterPro"/>
</dbReference>
<dbReference type="GO" id="GO:0016020">
    <property type="term" value="C:membrane"/>
    <property type="evidence" value="ECO:0007669"/>
    <property type="project" value="UniProtKB-SubCell"/>
</dbReference>
<evidence type="ECO:0000256" key="1">
    <source>
        <dbReference type="ARBA" id="ARBA00004141"/>
    </source>
</evidence>
<feature type="transmembrane region" description="Helical" evidence="6">
    <location>
        <begin position="340"/>
        <end position="368"/>
    </location>
</feature>
<comment type="subcellular location">
    <subcellularLocation>
        <location evidence="1">Membrane</location>
        <topology evidence="1">Multi-pass membrane protein</topology>
    </subcellularLocation>
</comment>
<keyword evidence="4 6" id="KW-1133">Transmembrane helix</keyword>
<dbReference type="STRING" id="1206466.K0K8E1"/>
<dbReference type="InterPro" id="IPR002528">
    <property type="entry name" value="MATE_fam"/>
</dbReference>
<dbReference type="Proteomes" id="UP000009328">
    <property type="component" value="Unassembled WGS sequence"/>
</dbReference>
<keyword evidence="3 6" id="KW-0812">Transmembrane</keyword>
<dbReference type="GO" id="GO:1990961">
    <property type="term" value="P:xenobiotic detoxification by transmembrane export across the plasma membrane"/>
    <property type="evidence" value="ECO:0007669"/>
    <property type="project" value="InterPro"/>
</dbReference>
<feature type="transmembrane region" description="Helical" evidence="6">
    <location>
        <begin position="427"/>
        <end position="447"/>
    </location>
</feature>
<evidence type="ECO:0000256" key="5">
    <source>
        <dbReference type="ARBA" id="ARBA00023136"/>
    </source>
</evidence>
<sequence>MASEQIFASGPGPYSDIPPIEQLLSVSSRRNSVHSSSIGAGNILDLFRPANYHDNASTISGFQSDQEDEIDPHDANHQGLYGSTPGGLRPTISTLSQNLRNPAFNTAHEQQGLLESYSAGNDFVPSRRASLATLKRMRSHSTIKHVISTGFVPEVDTTLGEEGKILAKYSVPLIITFLLQYSLNVASVFSVGRIGSTELAAVSLAGMTANITGYCLFQGTSTSLDTLCAQAFGRKDYRSVGLHFLRCTIFLLLLFIPVAGVWIFLSHPILTLLVDDPYLVDLASTYLATLALGLPGFILFENGKHYLQSQNIFHASTYVILFAAPFNAVLNYLLVWDERIGLGFIGAPIAIVITNYVMAILLFLYTYFVDGYQCWCGFTKDGLKNWGKMLTLSYNGCIGVISEWLAFELITLSTAKFGTVYLASQSVIATICVLLYQVPFAISIAASTRIANFIGAASKKSSVTASNAAIIASIIVGSFTGALLTTFRSQVVQLFTSDAEVIELSSKIIPLAAAYQINDSLAAVTGGILRGQGRQKLAAYLSLVAYYLIALPIGFTLAFVAGLRLFGLWCGMCIALLVASLLQTYTVVNSDWDDIIEESIKEALAEVNYANNDANEVRSIISHSIHDIQEEV</sequence>
<feature type="transmembrane region" description="Helical" evidence="6">
    <location>
        <begin position="537"/>
        <end position="560"/>
    </location>
</feature>
<dbReference type="InParanoid" id="K0K8E1"/>
<feature type="transmembrane region" description="Helical" evidence="6">
    <location>
        <begin position="389"/>
        <end position="407"/>
    </location>
</feature>
<feature type="transmembrane region" description="Helical" evidence="6">
    <location>
        <begin position="566"/>
        <end position="588"/>
    </location>
</feature>
<comment type="similarity">
    <text evidence="2">Belongs to the multi antimicrobial extrusion (MATE) (TC 2.A.66.1) family.</text>
</comment>
<comment type="caution">
    <text evidence="7">The sequence shown here is derived from an EMBL/GenBank/DDBJ whole genome shotgun (WGS) entry which is preliminary data.</text>
</comment>
<dbReference type="GO" id="GO:0042910">
    <property type="term" value="F:xenobiotic transmembrane transporter activity"/>
    <property type="evidence" value="ECO:0007669"/>
    <property type="project" value="InterPro"/>
</dbReference>
<dbReference type="AlphaFoldDB" id="K0K8E1"/>
<protein>
    <submittedName>
        <fullName evidence="7">Multidrug resistance protein</fullName>
    </submittedName>
</protein>
<evidence type="ECO:0000256" key="4">
    <source>
        <dbReference type="ARBA" id="ARBA00022989"/>
    </source>
</evidence>
<dbReference type="eggNOG" id="KOG1347">
    <property type="taxonomic scope" value="Eukaryota"/>
</dbReference>
<organism evidence="7 8">
    <name type="scientific">Wickerhamomyces ciferrii (strain ATCC 14091 / BCRC 22168 / CBS 111 / JCM 3599 / NBRC 0793 / NRRL Y-1031 F-60-10)</name>
    <name type="common">Yeast</name>
    <name type="synonym">Pichia ciferrii</name>
    <dbReference type="NCBI Taxonomy" id="1206466"/>
    <lineage>
        <taxon>Eukaryota</taxon>
        <taxon>Fungi</taxon>
        <taxon>Dikarya</taxon>
        <taxon>Ascomycota</taxon>
        <taxon>Saccharomycotina</taxon>
        <taxon>Saccharomycetes</taxon>
        <taxon>Phaffomycetales</taxon>
        <taxon>Wickerhamomycetaceae</taxon>
        <taxon>Wickerhamomyces</taxon>
    </lineage>
</organism>
<dbReference type="HOGENOM" id="CLU_012893_1_2_1"/>
<dbReference type="PANTHER" id="PTHR11206">
    <property type="entry name" value="MULTIDRUG RESISTANCE PROTEIN"/>
    <property type="match status" value="1"/>
</dbReference>
<dbReference type="InterPro" id="IPR045069">
    <property type="entry name" value="MATE_euk"/>
</dbReference>
<gene>
    <name evidence="7" type="ORF">BN7_647</name>
</gene>
<feature type="transmembrane region" description="Helical" evidence="6">
    <location>
        <begin position="244"/>
        <end position="265"/>
    </location>
</feature>